<gene>
    <name evidence="1" type="ORF">ACIKP9_07680</name>
</gene>
<dbReference type="Proteomes" id="UP001617669">
    <property type="component" value="Unassembled WGS sequence"/>
</dbReference>
<organism evidence="1 2">
    <name type="scientific">Methylobacillus methanolivorans</name>
    <dbReference type="NCBI Taxonomy" id="1848927"/>
    <lineage>
        <taxon>Bacteria</taxon>
        <taxon>Pseudomonadati</taxon>
        <taxon>Pseudomonadota</taxon>
        <taxon>Betaproteobacteria</taxon>
        <taxon>Nitrosomonadales</taxon>
        <taxon>Methylophilaceae</taxon>
        <taxon>Methylobacillus</taxon>
    </lineage>
</organism>
<name>A0ABW8GQ61_9PROT</name>
<keyword evidence="2" id="KW-1185">Reference proteome</keyword>
<accession>A0ABW8GQ61</accession>
<evidence type="ECO:0000313" key="2">
    <source>
        <dbReference type="Proteomes" id="UP001617669"/>
    </source>
</evidence>
<evidence type="ECO:0000313" key="1">
    <source>
        <dbReference type="EMBL" id="MFJ5446105.1"/>
    </source>
</evidence>
<proteinExistence type="predicted"/>
<dbReference type="EMBL" id="JBIWXY010000001">
    <property type="protein sequence ID" value="MFJ5446105.1"/>
    <property type="molecule type" value="Genomic_DNA"/>
</dbReference>
<sequence>MHHISAMHQQGAMTTYWNDSHLLTIHTGKTDIRLTMVVRDIAAMAWHVSLMRAYNEKKERE</sequence>
<dbReference type="RefSeq" id="WP_400881186.1">
    <property type="nucleotide sequence ID" value="NZ_JBIWXY010000001.1"/>
</dbReference>
<comment type="caution">
    <text evidence="1">The sequence shown here is derived from an EMBL/GenBank/DDBJ whole genome shotgun (WGS) entry which is preliminary data.</text>
</comment>
<reference evidence="1 2" key="1">
    <citation type="submission" date="2024-11" db="EMBL/GenBank/DDBJ databases">
        <authorList>
            <person name="Kaparullina E.N."/>
            <person name="Delegan Y.A."/>
            <person name="Doronina N.V."/>
        </authorList>
    </citation>
    <scope>NUCLEOTIDE SEQUENCE [LARGE SCALE GENOMIC DNA]</scope>
    <source>
        <strain evidence="1 2">7sh_L</strain>
    </source>
</reference>
<protein>
    <submittedName>
        <fullName evidence="1">Uncharacterized protein</fullName>
    </submittedName>
</protein>